<evidence type="ECO:0000256" key="17">
    <source>
        <dbReference type="ARBA" id="ARBA00048623"/>
    </source>
</evidence>
<comment type="pathway">
    <text evidence="3 19">Cofactor biosynthesis; adenosylcobalamin biosynthesis; adenosylcobalamin from cob(II)yrinate a,c-diamide: step 7/7.</text>
</comment>
<evidence type="ECO:0000256" key="4">
    <source>
        <dbReference type="ARBA" id="ARBA00010561"/>
    </source>
</evidence>
<evidence type="ECO:0000256" key="6">
    <source>
        <dbReference type="ARBA" id="ARBA00015850"/>
    </source>
</evidence>
<comment type="catalytic activity">
    <reaction evidence="18 19">
        <text>alpha-ribazole 5'-phosphate + adenosylcob(III)inamide-GDP = adenosylcob(III)alamin 5'-phosphate + GMP + H(+)</text>
        <dbReference type="Rhea" id="RHEA:23560"/>
        <dbReference type="ChEBI" id="CHEBI:15378"/>
        <dbReference type="ChEBI" id="CHEBI:57918"/>
        <dbReference type="ChEBI" id="CHEBI:58115"/>
        <dbReference type="ChEBI" id="CHEBI:60487"/>
        <dbReference type="ChEBI" id="CHEBI:60493"/>
        <dbReference type="EC" id="2.7.8.26"/>
    </reaction>
</comment>
<comment type="subcellular location">
    <subcellularLocation>
        <location evidence="2 19">Cell membrane</location>
        <topology evidence="2 19">Multi-pass membrane protein</topology>
    </subcellularLocation>
</comment>
<sequence>MTAAERSPRRPSPVRAVALAFSWLTVLPVPQPRFTIDRAAGGSAIAAAPVVGVVVGAATAGIAIGLAQTTLPTTAIGLLAVGFLALVTRGMHVDGLADTADGLGSMRPPEAAREIMRSGPVGPFGAATLVVVLALQAMLFGSLATDGRWGAIVVSVALGRVAVVVACRRSFPATGDGFGAIVGATQGLSAIVWVALAVVASATGDPDRWWRGPIVTVVVLLGVSVWTRHCTRRLGGVGGDVLGATVELTTVAALVGLAL</sequence>
<keyword evidence="10 19" id="KW-0812">Transmembrane</keyword>
<evidence type="ECO:0000256" key="9">
    <source>
        <dbReference type="ARBA" id="ARBA00022679"/>
    </source>
</evidence>
<dbReference type="EC" id="2.7.8.26" evidence="5 19"/>
<evidence type="ECO:0000256" key="2">
    <source>
        <dbReference type="ARBA" id="ARBA00004651"/>
    </source>
</evidence>
<dbReference type="HAMAP" id="MF_00719">
    <property type="entry name" value="CobS"/>
    <property type="match status" value="1"/>
</dbReference>
<evidence type="ECO:0000313" key="20">
    <source>
        <dbReference type="EMBL" id="MCP2162579.1"/>
    </source>
</evidence>
<evidence type="ECO:0000256" key="7">
    <source>
        <dbReference type="ARBA" id="ARBA00022475"/>
    </source>
</evidence>
<dbReference type="Proteomes" id="UP001205740">
    <property type="component" value="Unassembled WGS sequence"/>
</dbReference>
<dbReference type="Pfam" id="PF02654">
    <property type="entry name" value="CobS"/>
    <property type="match status" value="1"/>
</dbReference>
<dbReference type="RefSeq" id="WP_253656139.1">
    <property type="nucleotide sequence ID" value="NZ_BAAAOE010000002.1"/>
</dbReference>
<evidence type="ECO:0000256" key="3">
    <source>
        <dbReference type="ARBA" id="ARBA00004663"/>
    </source>
</evidence>
<comment type="cofactor">
    <cofactor evidence="1 19">
        <name>Mg(2+)</name>
        <dbReference type="ChEBI" id="CHEBI:18420"/>
    </cofactor>
</comment>
<comment type="caution">
    <text evidence="20">The sequence shown here is derived from an EMBL/GenBank/DDBJ whole genome shotgun (WGS) entry which is preliminary data.</text>
</comment>
<keyword evidence="9 19" id="KW-0808">Transferase</keyword>
<evidence type="ECO:0000256" key="8">
    <source>
        <dbReference type="ARBA" id="ARBA00022573"/>
    </source>
</evidence>
<feature type="transmembrane region" description="Helical" evidence="19">
    <location>
        <begin position="209"/>
        <end position="227"/>
    </location>
</feature>
<evidence type="ECO:0000256" key="19">
    <source>
        <dbReference type="HAMAP-Rule" id="MF_00719"/>
    </source>
</evidence>
<dbReference type="PANTHER" id="PTHR34148:SF1">
    <property type="entry name" value="ADENOSYLCOBINAMIDE-GDP RIBAZOLETRANSFERASE"/>
    <property type="match status" value="1"/>
</dbReference>
<evidence type="ECO:0000256" key="18">
    <source>
        <dbReference type="ARBA" id="ARBA00049504"/>
    </source>
</evidence>
<gene>
    <name evidence="19" type="primary">cobS</name>
    <name evidence="20" type="ORF">LX12_003787</name>
</gene>
<keyword evidence="7 19" id="KW-1003">Cell membrane</keyword>
<keyword evidence="11 19" id="KW-0460">Magnesium</keyword>
<keyword evidence="21" id="KW-1185">Reference proteome</keyword>
<evidence type="ECO:0000256" key="13">
    <source>
        <dbReference type="ARBA" id="ARBA00023136"/>
    </source>
</evidence>
<feature type="transmembrane region" description="Helical" evidence="19">
    <location>
        <begin position="149"/>
        <end position="167"/>
    </location>
</feature>
<protein>
    <recommendedName>
        <fullName evidence="6 19">Adenosylcobinamide-GDP ribazoletransferase</fullName>
        <ecNumber evidence="5 19">2.7.8.26</ecNumber>
    </recommendedName>
    <alternativeName>
        <fullName evidence="16 19">Cobalamin synthase</fullName>
    </alternativeName>
    <alternativeName>
        <fullName evidence="15 19">Cobalamin-5'-phosphate synthase</fullName>
    </alternativeName>
</protein>
<evidence type="ECO:0000256" key="5">
    <source>
        <dbReference type="ARBA" id="ARBA00013200"/>
    </source>
</evidence>
<comment type="catalytic activity">
    <reaction evidence="17 19">
        <text>alpha-ribazole + adenosylcob(III)inamide-GDP = adenosylcob(III)alamin + GMP + H(+)</text>
        <dbReference type="Rhea" id="RHEA:16049"/>
        <dbReference type="ChEBI" id="CHEBI:10329"/>
        <dbReference type="ChEBI" id="CHEBI:15378"/>
        <dbReference type="ChEBI" id="CHEBI:18408"/>
        <dbReference type="ChEBI" id="CHEBI:58115"/>
        <dbReference type="ChEBI" id="CHEBI:60487"/>
        <dbReference type="EC" id="2.7.8.26"/>
    </reaction>
</comment>
<evidence type="ECO:0000256" key="14">
    <source>
        <dbReference type="ARBA" id="ARBA00025228"/>
    </source>
</evidence>
<organism evidence="20 21">
    <name type="scientific">Williamsia serinedens</name>
    <dbReference type="NCBI Taxonomy" id="391736"/>
    <lineage>
        <taxon>Bacteria</taxon>
        <taxon>Bacillati</taxon>
        <taxon>Actinomycetota</taxon>
        <taxon>Actinomycetes</taxon>
        <taxon>Mycobacteriales</taxon>
        <taxon>Nocardiaceae</taxon>
        <taxon>Williamsia</taxon>
    </lineage>
</organism>
<feature type="transmembrane region" description="Helical" evidence="19">
    <location>
        <begin position="121"/>
        <end position="143"/>
    </location>
</feature>
<evidence type="ECO:0000256" key="12">
    <source>
        <dbReference type="ARBA" id="ARBA00022989"/>
    </source>
</evidence>
<accession>A0ABT1H6L0</accession>
<evidence type="ECO:0000256" key="11">
    <source>
        <dbReference type="ARBA" id="ARBA00022842"/>
    </source>
</evidence>
<feature type="transmembrane region" description="Helical" evidence="19">
    <location>
        <begin position="42"/>
        <end position="64"/>
    </location>
</feature>
<evidence type="ECO:0000256" key="16">
    <source>
        <dbReference type="ARBA" id="ARBA00032853"/>
    </source>
</evidence>
<name>A0ABT1H6L0_9NOCA</name>
<dbReference type="EMBL" id="JAMTCG010000007">
    <property type="protein sequence ID" value="MCP2162579.1"/>
    <property type="molecule type" value="Genomic_DNA"/>
</dbReference>
<keyword evidence="13 19" id="KW-0472">Membrane</keyword>
<reference evidence="20 21" key="1">
    <citation type="submission" date="2022-06" db="EMBL/GenBank/DDBJ databases">
        <title>Genomic Encyclopedia of Archaeal and Bacterial Type Strains, Phase II (KMG-II): from individual species to whole genera.</title>
        <authorList>
            <person name="Goeker M."/>
        </authorList>
    </citation>
    <scope>NUCLEOTIDE SEQUENCE [LARGE SCALE GENOMIC DNA]</scope>
    <source>
        <strain evidence="20 21">DSM 45037</strain>
    </source>
</reference>
<dbReference type="InterPro" id="IPR003805">
    <property type="entry name" value="CobS"/>
</dbReference>
<feature type="transmembrane region" description="Helical" evidence="19">
    <location>
        <begin position="179"/>
        <end position="203"/>
    </location>
</feature>
<evidence type="ECO:0000256" key="15">
    <source>
        <dbReference type="ARBA" id="ARBA00032605"/>
    </source>
</evidence>
<evidence type="ECO:0000313" key="21">
    <source>
        <dbReference type="Proteomes" id="UP001205740"/>
    </source>
</evidence>
<evidence type="ECO:0000256" key="10">
    <source>
        <dbReference type="ARBA" id="ARBA00022692"/>
    </source>
</evidence>
<comment type="similarity">
    <text evidence="4 19">Belongs to the CobS family.</text>
</comment>
<keyword evidence="12 19" id="KW-1133">Transmembrane helix</keyword>
<proteinExistence type="inferred from homology"/>
<keyword evidence="8 19" id="KW-0169">Cobalamin biosynthesis</keyword>
<evidence type="ECO:0000256" key="1">
    <source>
        <dbReference type="ARBA" id="ARBA00001946"/>
    </source>
</evidence>
<comment type="function">
    <text evidence="14 19">Joins adenosylcobinamide-GDP and alpha-ribazole to generate adenosylcobalamin (Ado-cobalamin). Also synthesizes adenosylcobalamin 5'-phosphate from adenosylcobinamide-GDP and alpha-ribazole 5'-phosphate.</text>
</comment>
<dbReference type="PANTHER" id="PTHR34148">
    <property type="entry name" value="ADENOSYLCOBINAMIDE-GDP RIBAZOLETRANSFERASE"/>
    <property type="match status" value="1"/>
</dbReference>
<feature type="transmembrane region" description="Helical" evidence="19">
    <location>
        <begin position="70"/>
        <end position="87"/>
    </location>
</feature>